<comment type="caution">
    <text evidence="6">The sequence shown here is derived from an EMBL/GenBank/DDBJ whole genome shotgun (WGS) entry which is preliminary data.</text>
</comment>
<dbReference type="EMBL" id="PGTN01000016">
    <property type="protein sequence ID" value="PJF48390.1"/>
    <property type="molecule type" value="Genomic_DNA"/>
</dbReference>
<dbReference type="Pfam" id="PF01476">
    <property type="entry name" value="LysM"/>
    <property type="match status" value="2"/>
</dbReference>
<sequence length="434" mass="46314">MSSPPKSRYKRCPSCGSRAAEDAQVCQVCGHEFGTTQAIPRARPAAQATAERRPTLPRSGPVKTSPSVDTRRRSSRAQIPWGVFGVLAVIAAIILSATWFAQTIGLSLPSAEPTAASIIHGSPTAEDGLIAGNLPFAETLTPATRPPTATPAPTPTPIPPLEYTVQSGDTCSVIAQRFAVQLDELITLNNLDAAQCLIRVGDKLLIPVPSPTPLPTATLPPNVTPSSNTAPVPGEPTATLPAQIVYVVKSGDTCSEIAQKFKVTVELLIQQNNLDANCLIRMNQVLTITFATPTPLVTSTPIVLQTPTPRAGYSAPIVMLPPNGAQISSTQGIVTLQWLTVGLLQEDEWYVVQVQPSGALTVPIFETKATSLKLTQDILGDQEEREIAWWVQVKRLLSVEPTTGQRTYAEISPPSAARTFVWRKRPVGTPTPSP</sequence>
<gene>
    <name evidence="6" type="ORF">CUN48_03920</name>
</gene>
<dbReference type="SMART" id="SM00257">
    <property type="entry name" value="LysM"/>
    <property type="match status" value="2"/>
</dbReference>
<proteinExistence type="predicted"/>
<organism evidence="6 7">
    <name type="scientific">Candidatus Thermofonsia Clade 3 bacterium</name>
    <dbReference type="NCBI Taxonomy" id="2364212"/>
    <lineage>
        <taxon>Bacteria</taxon>
        <taxon>Bacillati</taxon>
        <taxon>Chloroflexota</taxon>
        <taxon>Candidatus Thermofontia</taxon>
        <taxon>Candidatus Thermofonsia Clade 3</taxon>
    </lineage>
</organism>
<dbReference type="Gene3D" id="3.10.350.10">
    <property type="entry name" value="LysM domain"/>
    <property type="match status" value="2"/>
</dbReference>
<dbReference type="PANTHER" id="PTHR34997">
    <property type="entry name" value="AM15"/>
    <property type="match status" value="1"/>
</dbReference>
<keyword evidence="2" id="KW-0843">Virulence</keyword>
<dbReference type="GO" id="GO:0008061">
    <property type="term" value="F:chitin binding"/>
    <property type="evidence" value="ECO:0007669"/>
    <property type="project" value="UniProtKB-KW"/>
</dbReference>
<feature type="domain" description="LysM" evidence="5">
    <location>
        <begin position="244"/>
        <end position="288"/>
    </location>
</feature>
<feature type="compositionally biased region" description="Low complexity" evidence="3">
    <location>
        <begin position="40"/>
        <end position="49"/>
    </location>
</feature>
<dbReference type="AlphaFoldDB" id="A0A2M8QF07"/>
<evidence type="ECO:0000259" key="5">
    <source>
        <dbReference type="PROSITE" id="PS51782"/>
    </source>
</evidence>
<dbReference type="SUPFAM" id="SSF54106">
    <property type="entry name" value="LysM domain"/>
    <property type="match status" value="2"/>
</dbReference>
<protein>
    <recommendedName>
        <fullName evidence="5">LysM domain-containing protein</fullName>
    </recommendedName>
</protein>
<keyword evidence="1" id="KW-0147">Chitin-binding</keyword>
<dbReference type="PANTHER" id="PTHR34997:SF1">
    <property type="entry name" value="PEPTIDOGLYCAN-BINDING LYSIN DOMAIN"/>
    <property type="match status" value="1"/>
</dbReference>
<feature type="domain" description="LysM" evidence="5">
    <location>
        <begin position="161"/>
        <end position="206"/>
    </location>
</feature>
<evidence type="ECO:0000313" key="7">
    <source>
        <dbReference type="Proteomes" id="UP000230790"/>
    </source>
</evidence>
<dbReference type="CDD" id="cd00118">
    <property type="entry name" value="LysM"/>
    <property type="match status" value="2"/>
</dbReference>
<dbReference type="Proteomes" id="UP000230790">
    <property type="component" value="Unassembled WGS sequence"/>
</dbReference>
<dbReference type="InterPro" id="IPR052210">
    <property type="entry name" value="LysM1-like"/>
</dbReference>
<evidence type="ECO:0000256" key="3">
    <source>
        <dbReference type="SAM" id="MobiDB-lite"/>
    </source>
</evidence>
<evidence type="ECO:0000313" key="6">
    <source>
        <dbReference type="EMBL" id="PJF48390.1"/>
    </source>
</evidence>
<feature type="region of interest" description="Disordered" evidence="3">
    <location>
        <begin position="40"/>
        <end position="74"/>
    </location>
</feature>
<name>A0A2M8QF07_9CHLR</name>
<feature type="region of interest" description="Disordered" evidence="3">
    <location>
        <begin position="216"/>
        <end position="235"/>
    </location>
</feature>
<evidence type="ECO:0000256" key="1">
    <source>
        <dbReference type="ARBA" id="ARBA00022669"/>
    </source>
</evidence>
<feature type="compositionally biased region" description="Low complexity" evidence="3">
    <location>
        <begin position="216"/>
        <end position="225"/>
    </location>
</feature>
<feature type="compositionally biased region" description="Pro residues" evidence="3">
    <location>
        <begin position="144"/>
        <end position="159"/>
    </location>
</feature>
<dbReference type="InterPro" id="IPR018392">
    <property type="entry name" value="LysM"/>
</dbReference>
<keyword evidence="4" id="KW-0472">Membrane</keyword>
<evidence type="ECO:0000256" key="4">
    <source>
        <dbReference type="SAM" id="Phobius"/>
    </source>
</evidence>
<dbReference type="PROSITE" id="PS51782">
    <property type="entry name" value="LYSM"/>
    <property type="match status" value="2"/>
</dbReference>
<feature type="transmembrane region" description="Helical" evidence="4">
    <location>
        <begin position="81"/>
        <end position="101"/>
    </location>
</feature>
<dbReference type="InterPro" id="IPR036779">
    <property type="entry name" value="LysM_dom_sf"/>
</dbReference>
<feature type="region of interest" description="Disordered" evidence="3">
    <location>
        <begin position="139"/>
        <end position="159"/>
    </location>
</feature>
<keyword evidence="4" id="KW-1133">Transmembrane helix</keyword>
<keyword evidence="4" id="KW-0812">Transmembrane</keyword>
<evidence type="ECO:0000256" key="2">
    <source>
        <dbReference type="ARBA" id="ARBA00023026"/>
    </source>
</evidence>
<accession>A0A2M8QF07</accession>
<reference evidence="6 7" key="1">
    <citation type="submission" date="2017-11" db="EMBL/GenBank/DDBJ databases">
        <title>Evolution of Phototrophy in the Chloroflexi Phylum Driven by Horizontal Gene Transfer.</title>
        <authorList>
            <person name="Ward L.M."/>
            <person name="Hemp J."/>
            <person name="Shih P.M."/>
            <person name="Mcglynn S.E."/>
            <person name="Fischer W."/>
        </authorList>
    </citation>
    <scope>NUCLEOTIDE SEQUENCE [LARGE SCALE GENOMIC DNA]</scope>
    <source>
        <strain evidence="6">JP3_7</strain>
    </source>
</reference>